<dbReference type="PANTHER" id="PTHR11358:SF26">
    <property type="entry name" value="GUANIDINO ACID HYDROLASE, MITOCHONDRIAL"/>
    <property type="match status" value="1"/>
</dbReference>
<sequence length="286" mass="32181">MENFAGLSGKYTDYRDAAIAVLPVPYDATSTWIRGSEKGPEALLEASVALEWYDIETRTQVYEKGIHTCPPVLEDATPEALCEAVRQQVSKLFADGKFPVTIGGNHTVGIGTIRAAAQHFTDLTVLQLDAHSDLRSTYEGSELNHACVMYQAKRLCPITQVGIRSMCDEEVAYYDPERIFFAHKILFEKDWQQRAVQTLSKNVYITIDLDVFDPSVLPSTGTPEPGGLGYYDVLHFLRTVFESRHVVGFDVVELCPNPQNRASDFLAARLIYQLMTYKFKDELKRL</sequence>
<evidence type="ECO:0000256" key="1">
    <source>
        <dbReference type="ARBA" id="ARBA00009227"/>
    </source>
</evidence>
<keyword evidence="3 5" id="KW-0378">Hydrolase</keyword>
<dbReference type="NCBIfam" id="TIGR01230">
    <property type="entry name" value="agmatinase"/>
    <property type="match status" value="1"/>
</dbReference>
<dbReference type="PROSITE" id="PS51409">
    <property type="entry name" value="ARGINASE_2"/>
    <property type="match status" value="1"/>
</dbReference>
<comment type="cofactor">
    <cofactor evidence="4">
        <name>Mn(2+)</name>
        <dbReference type="ChEBI" id="CHEBI:29035"/>
    </cofactor>
    <text evidence="4">Binds 2 manganese ions per subunit.</text>
</comment>
<keyword evidence="4" id="KW-0464">Manganese</keyword>
<evidence type="ECO:0000313" key="6">
    <source>
        <dbReference type="EMBL" id="HIU55407.1"/>
    </source>
</evidence>
<proteinExistence type="inferred from homology"/>
<feature type="binding site" evidence="4">
    <location>
        <position position="208"/>
    </location>
    <ligand>
        <name>Mn(2+)</name>
        <dbReference type="ChEBI" id="CHEBI:29035"/>
        <label>1</label>
    </ligand>
</feature>
<dbReference type="InterPro" id="IPR020855">
    <property type="entry name" value="Ureohydrolase_Mn_BS"/>
</dbReference>
<organism evidence="6 7">
    <name type="scientific">Candidatus Gallibacteroides avistercoris</name>
    <dbReference type="NCBI Taxonomy" id="2840833"/>
    <lineage>
        <taxon>Bacteria</taxon>
        <taxon>Pseudomonadati</taxon>
        <taxon>Bacteroidota</taxon>
        <taxon>Bacteroidia</taxon>
        <taxon>Bacteroidales</taxon>
        <taxon>Bacteroidaceae</taxon>
        <taxon>Bacteroidaceae incertae sedis</taxon>
        <taxon>Candidatus Gallibacteroides</taxon>
    </lineage>
</organism>
<dbReference type="Gene3D" id="3.40.800.10">
    <property type="entry name" value="Ureohydrolase domain"/>
    <property type="match status" value="1"/>
</dbReference>
<evidence type="ECO:0000313" key="7">
    <source>
        <dbReference type="Proteomes" id="UP000824112"/>
    </source>
</evidence>
<dbReference type="EC" id="3.5.3.11" evidence="6"/>
<feature type="binding site" evidence="4">
    <location>
        <position position="106"/>
    </location>
    <ligand>
        <name>Mn(2+)</name>
        <dbReference type="ChEBI" id="CHEBI:29035"/>
        <label>1</label>
    </ligand>
</feature>
<dbReference type="GO" id="GO:0033389">
    <property type="term" value="P:putrescine biosynthetic process from arginine, via agmatine"/>
    <property type="evidence" value="ECO:0007669"/>
    <property type="project" value="TreeGrafter"/>
</dbReference>
<reference evidence="6" key="2">
    <citation type="journal article" date="2021" name="PeerJ">
        <title>Extensive microbial diversity within the chicken gut microbiome revealed by metagenomics and culture.</title>
        <authorList>
            <person name="Gilroy R."/>
            <person name="Ravi A."/>
            <person name="Getino M."/>
            <person name="Pursley I."/>
            <person name="Horton D.L."/>
            <person name="Alikhan N.F."/>
            <person name="Baker D."/>
            <person name="Gharbi K."/>
            <person name="Hall N."/>
            <person name="Watson M."/>
            <person name="Adriaenssens E.M."/>
            <person name="Foster-Nyarko E."/>
            <person name="Jarju S."/>
            <person name="Secka A."/>
            <person name="Antonio M."/>
            <person name="Oren A."/>
            <person name="Chaudhuri R.R."/>
            <person name="La Ragione R."/>
            <person name="Hildebrand F."/>
            <person name="Pallen M.J."/>
        </authorList>
    </citation>
    <scope>NUCLEOTIDE SEQUENCE</scope>
    <source>
        <strain evidence="6">CHK158-818</strain>
    </source>
</reference>
<dbReference type="PIRSF" id="PIRSF036979">
    <property type="entry name" value="Arginase"/>
    <property type="match status" value="1"/>
</dbReference>
<dbReference type="PANTHER" id="PTHR11358">
    <property type="entry name" value="ARGINASE/AGMATINASE"/>
    <property type="match status" value="1"/>
</dbReference>
<keyword evidence="2 4" id="KW-0479">Metal-binding</keyword>
<accession>A0A9D1M8G5</accession>
<feature type="binding site" evidence="4">
    <location>
        <position position="133"/>
    </location>
    <ligand>
        <name>Mn(2+)</name>
        <dbReference type="ChEBI" id="CHEBI:29035"/>
        <label>1</label>
    </ligand>
</feature>
<evidence type="ECO:0000256" key="2">
    <source>
        <dbReference type="ARBA" id="ARBA00022723"/>
    </source>
</evidence>
<dbReference type="AlphaFoldDB" id="A0A9D1M8G5"/>
<gene>
    <name evidence="6" type="primary">speB</name>
    <name evidence="6" type="ORF">IAB03_06340</name>
</gene>
<feature type="binding site" evidence="4">
    <location>
        <position position="131"/>
    </location>
    <ligand>
        <name>Mn(2+)</name>
        <dbReference type="ChEBI" id="CHEBI:29035"/>
        <label>1</label>
    </ligand>
</feature>
<dbReference type="GO" id="GO:0008783">
    <property type="term" value="F:agmatinase activity"/>
    <property type="evidence" value="ECO:0007669"/>
    <property type="project" value="UniProtKB-EC"/>
</dbReference>
<dbReference type="InterPro" id="IPR023696">
    <property type="entry name" value="Ureohydrolase_dom_sf"/>
</dbReference>
<reference evidence="6" key="1">
    <citation type="submission" date="2020-10" db="EMBL/GenBank/DDBJ databases">
        <authorList>
            <person name="Gilroy R."/>
        </authorList>
    </citation>
    <scope>NUCLEOTIDE SEQUENCE</scope>
    <source>
        <strain evidence="6">CHK158-818</strain>
    </source>
</reference>
<dbReference type="PROSITE" id="PS01053">
    <property type="entry name" value="ARGINASE_1"/>
    <property type="match status" value="1"/>
</dbReference>
<dbReference type="SUPFAM" id="SSF52768">
    <property type="entry name" value="Arginase/deacetylase"/>
    <property type="match status" value="1"/>
</dbReference>
<dbReference type="Proteomes" id="UP000824112">
    <property type="component" value="Unassembled WGS sequence"/>
</dbReference>
<evidence type="ECO:0000256" key="4">
    <source>
        <dbReference type="PIRSR" id="PIRSR036979-1"/>
    </source>
</evidence>
<name>A0A9D1M8G5_9BACT</name>
<dbReference type="EMBL" id="DVNA01000143">
    <property type="protein sequence ID" value="HIU55407.1"/>
    <property type="molecule type" value="Genomic_DNA"/>
</dbReference>
<dbReference type="InterPro" id="IPR005925">
    <property type="entry name" value="Agmatinase-rel"/>
</dbReference>
<dbReference type="Pfam" id="PF00491">
    <property type="entry name" value="Arginase"/>
    <property type="match status" value="1"/>
</dbReference>
<feature type="binding site" evidence="4">
    <location>
        <position position="129"/>
    </location>
    <ligand>
        <name>Mn(2+)</name>
        <dbReference type="ChEBI" id="CHEBI:29035"/>
        <label>1</label>
    </ligand>
</feature>
<protein>
    <submittedName>
        <fullName evidence="6">Agmatinase</fullName>
        <ecNumber evidence="6">3.5.3.11</ecNumber>
    </submittedName>
</protein>
<evidence type="ECO:0000256" key="5">
    <source>
        <dbReference type="RuleBase" id="RU003684"/>
    </source>
</evidence>
<dbReference type="GO" id="GO:0046872">
    <property type="term" value="F:metal ion binding"/>
    <property type="evidence" value="ECO:0007669"/>
    <property type="project" value="UniProtKB-KW"/>
</dbReference>
<feature type="binding site" evidence="4">
    <location>
        <position position="210"/>
    </location>
    <ligand>
        <name>Mn(2+)</name>
        <dbReference type="ChEBI" id="CHEBI:29035"/>
        <label>1</label>
    </ligand>
</feature>
<dbReference type="InterPro" id="IPR006035">
    <property type="entry name" value="Ureohydrolase"/>
</dbReference>
<comment type="caution">
    <text evidence="6">The sequence shown here is derived from an EMBL/GenBank/DDBJ whole genome shotgun (WGS) entry which is preliminary data.</text>
</comment>
<comment type="similarity">
    <text evidence="1">Belongs to the arginase family. Agmatinase subfamily.</text>
</comment>
<evidence type="ECO:0000256" key="3">
    <source>
        <dbReference type="ARBA" id="ARBA00022801"/>
    </source>
</evidence>
<dbReference type="CDD" id="cd11593">
    <property type="entry name" value="Agmatinase-like_2"/>
    <property type="match status" value="1"/>
</dbReference>